<keyword evidence="6" id="KW-0560">Oxidoreductase</keyword>
<dbReference type="GO" id="GO:0004499">
    <property type="term" value="F:N,N-dimethylaniline monooxygenase activity"/>
    <property type="evidence" value="ECO:0007669"/>
    <property type="project" value="InterPro"/>
</dbReference>
<gene>
    <name evidence="8" type="ORF">Slin15195_G101060</name>
</gene>
<evidence type="ECO:0000256" key="3">
    <source>
        <dbReference type="ARBA" id="ARBA00022630"/>
    </source>
</evidence>
<proteinExistence type="inferred from homology"/>
<organism evidence="8 9">
    <name type="scientific">Septoria linicola</name>
    <dbReference type="NCBI Taxonomy" id="215465"/>
    <lineage>
        <taxon>Eukaryota</taxon>
        <taxon>Fungi</taxon>
        <taxon>Dikarya</taxon>
        <taxon>Ascomycota</taxon>
        <taxon>Pezizomycotina</taxon>
        <taxon>Dothideomycetes</taxon>
        <taxon>Dothideomycetidae</taxon>
        <taxon>Mycosphaerellales</taxon>
        <taxon>Mycosphaerellaceae</taxon>
        <taxon>Septoria</taxon>
    </lineage>
</organism>
<accession>A0A9Q9B3L5</accession>
<keyword evidence="5" id="KW-0521">NADP</keyword>
<dbReference type="Proteomes" id="UP001056384">
    <property type="component" value="Chromosome 9"/>
</dbReference>
<evidence type="ECO:0000256" key="7">
    <source>
        <dbReference type="ARBA" id="ARBA00023033"/>
    </source>
</evidence>
<protein>
    <submittedName>
        <fullName evidence="8">Flavin monooxygenase, FAD/NAD(P)-binding domain superfamily</fullName>
    </submittedName>
</protein>
<keyword evidence="4" id="KW-0274">FAD</keyword>
<dbReference type="AlphaFoldDB" id="A0A9Q9B3L5"/>
<dbReference type="InterPro" id="IPR036188">
    <property type="entry name" value="FAD/NAD-bd_sf"/>
</dbReference>
<reference evidence="8" key="1">
    <citation type="submission" date="2022-06" db="EMBL/GenBank/DDBJ databases">
        <title>Complete genome sequences of two strains of the flax pathogen Septoria linicola.</title>
        <authorList>
            <person name="Lapalu N."/>
            <person name="Simon A."/>
            <person name="Demenou B."/>
            <person name="Paumier D."/>
            <person name="Guillot M.-P."/>
            <person name="Gout L."/>
            <person name="Valade R."/>
        </authorList>
    </citation>
    <scope>NUCLEOTIDE SEQUENCE</scope>
    <source>
        <strain evidence="8">SE15195</strain>
    </source>
</reference>
<evidence type="ECO:0000313" key="8">
    <source>
        <dbReference type="EMBL" id="USW56787.1"/>
    </source>
</evidence>
<evidence type="ECO:0000256" key="4">
    <source>
        <dbReference type="ARBA" id="ARBA00022827"/>
    </source>
</evidence>
<sequence>MSTNTIEKDVIVIGGGFGGCYLLKLLREKGFSTTLIEAADRLGGVWAWSQYPGARVDCELPWYGFSDPAIWSTWMWTERYPSYIELRSYFDHVANVWDLHKDVLLNTRVVETKWQEDEQVWLTKTEDGQKYRSRWVIAATGTSFKQHIPEFPGKDKFRGEVHHSAVWPDSLPLNGKKVAVIGAGSSGLQVVQESAKVCTELTQFIRTPNLAVPMRQRKITPEEILAHKCQFEHVFKACRTTRSGLPVVGTGRRTFDDSPEERKRLLEEQWTRGGFNWSVGCYADTLIDKDANLEFYKFWRSKQLLRMKNKQKADILIPEEPPYYISTKRPSLEQDYYEMADRDNVTITNSPIVEFTERGIKTEDGIEHEFDIVAICTGYDAVTGGLRTMGIKGRDGIDLDEKWKDGIVTNLGMTVNGFPNFMMVYGPQAPTSLTNGPPFIELQCEWILDLFLKQRGEKLATVEPSKSAEQAWREHTLDLANKTLAVETDSWYMGANVPGKKREYLLYAGGIPMWHEHCQAALEGWRDFETSRARAQM</sequence>
<evidence type="ECO:0000313" key="9">
    <source>
        <dbReference type="Proteomes" id="UP001056384"/>
    </source>
</evidence>
<evidence type="ECO:0000256" key="2">
    <source>
        <dbReference type="ARBA" id="ARBA00010139"/>
    </source>
</evidence>
<keyword evidence="9" id="KW-1185">Reference proteome</keyword>
<dbReference type="PANTHER" id="PTHR43098:SF3">
    <property type="entry name" value="L-ORNITHINE N(5)-MONOOXYGENASE-RELATED"/>
    <property type="match status" value="1"/>
</dbReference>
<dbReference type="GO" id="GO:0050660">
    <property type="term" value="F:flavin adenine dinucleotide binding"/>
    <property type="evidence" value="ECO:0007669"/>
    <property type="project" value="InterPro"/>
</dbReference>
<dbReference type="Pfam" id="PF00743">
    <property type="entry name" value="FMO-like"/>
    <property type="match status" value="1"/>
</dbReference>
<keyword evidence="3" id="KW-0285">Flavoprotein</keyword>
<dbReference type="EMBL" id="CP099426">
    <property type="protein sequence ID" value="USW56787.1"/>
    <property type="molecule type" value="Genomic_DNA"/>
</dbReference>
<comment type="similarity">
    <text evidence="2">Belongs to the FAD-binding monooxygenase family.</text>
</comment>
<comment type="cofactor">
    <cofactor evidence="1">
        <name>FAD</name>
        <dbReference type="ChEBI" id="CHEBI:57692"/>
    </cofactor>
</comment>
<evidence type="ECO:0000256" key="5">
    <source>
        <dbReference type="ARBA" id="ARBA00022857"/>
    </source>
</evidence>
<evidence type="ECO:0000256" key="1">
    <source>
        <dbReference type="ARBA" id="ARBA00001974"/>
    </source>
</evidence>
<dbReference type="InterPro" id="IPR020946">
    <property type="entry name" value="Flavin_mOase-like"/>
</dbReference>
<keyword evidence="7 8" id="KW-0503">Monooxygenase</keyword>
<dbReference type="InterPro" id="IPR050775">
    <property type="entry name" value="FAD-binding_Monooxygenases"/>
</dbReference>
<dbReference type="GO" id="GO:0050661">
    <property type="term" value="F:NADP binding"/>
    <property type="evidence" value="ECO:0007669"/>
    <property type="project" value="InterPro"/>
</dbReference>
<dbReference type="Gene3D" id="3.50.50.60">
    <property type="entry name" value="FAD/NAD(P)-binding domain"/>
    <property type="match status" value="2"/>
</dbReference>
<dbReference type="SUPFAM" id="SSF51905">
    <property type="entry name" value="FAD/NAD(P)-binding domain"/>
    <property type="match status" value="1"/>
</dbReference>
<dbReference type="PRINTS" id="PR00411">
    <property type="entry name" value="PNDRDTASEI"/>
</dbReference>
<dbReference type="PANTHER" id="PTHR43098">
    <property type="entry name" value="L-ORNITHINE N(5)-MONOOXYGENASE-RELATED"/>
    <property type="match status" value="1"/>
</dbReference>
<name>A0A9Q9B3L5_9PEZI</name>
<evidence type="ECO:0000256" key="6">
    <source>
        <dbReference type="ARBA" id="ARBA00023002"/>
    </source>
</evidence>